<evidence type="ECO:0000313" key="5">
    <source>
        <dbReference type="Proteomes" id="UP000054600"/>
    </source>
</evidence>
<feature type="region of interest" description="Disordered" evidence="1">
    <location>
        <begin position="512"/>
        <end position="554"/>
    </location>
</feature>
<protein>
    <submittedName>
        <fullName evidence="4">Kinectin 1</fullName>
    </submittedName>
</protein>
<dbReference type="AlphaFoldDB" id="A0A0W0YVC3"/>
<feature type="transmembrane region" description="Helical" evidence="2">
    <location>
        <begin position="411"/>
        <end position="432"/>
    </location>
</feature>
<dbReference type="NCBIfam" id="NF043059">
    <property type="entry name" value="T4SS_LegC3"/>
    <property type="match status" value="1"/>
</dbReference>
<organism evidence="4 5">
    <name type="scientific">Legionella shakespearei DSM 23087</name>
    <dbReference type="NCBI Taxonomy" id="1122169"/>
    <lineage>
        <taxon>Bacteria</taxon>
        <taxon>Pseudomonadati</taxon>
        <taxon>Pseudomonadota</taxon>
        <taxon>Gammaproteobacteria</taxon>
        <taxon>Legionellales</taxon>
        <taxon>Legionellaceae</taxon>
        <taxon>Legionella</taxon>
    </lineage>
</organism>
<comment type="caution">
    <text evidence="4">The sequence shown here is derived from an EMBL/GenBank/DDBJ whole genome shotgun (WGS) entry which is preliminary data.</text>
</comment>
<reference evidence="4 5" key="1">
    <citation type="submission" date="2015-11" db="EMBL/GenBank/DDBJ databases">
        <title>Genomic analysis of 38 Legionella species identifies large and diverse effector repertoires.</title>
        <authorList>
            <person name="Burstein D."/>
            <person name="Amaro F."/>
            <person name="Zusman T."/>
            <person name="Lifshitz Z."/>
            <person name="Cohen O."/>
            <person name="Gilbert J.A."/>
            <person name="Pupko T."/>
            <person name="Shuman H.A."/>
            <person name="Segal G."/>
        </authorList>
    </citation>
    <scope>NUCLEOTIDE SEQUENCE [LARGE SCALE GENOMIC DNA]</scope>
    <source>
        <strain evidence="4 5">ATCC 49655</strain>
    </source>
</reference>
<evidence type="ECO:0000256" key="2">
    <source>
        <dbReference type="SAM" id="Phobius"/>
    </source>
</evidence>
<keyword evidence="2" id="KW-0812">Transmembrane</keyword>
<sequence>MLLANYNLPELVTEHINKYLSSSALSFSELKTLLLSKAPIPQVHVSITALLTEAKEKNKAKVKTALEAQAYKNQMAEDKKQKERDETEEIKEDESKKRLKRELDHIPGKLKTYEADCRLQERKLARLLASRPNVEVTQHPVKAGVKKSSASKLEEHERAVERARTSLMDYQDKIRSLYVERNSIETKLKEIETRTEDRKDRRHVRSRRAQAGVGYQNSGEGVEDTLSQRNRVLLAKSIETQYDALEKKCAELIQDSEQINYPFFLDELPKYLENTEDAVTVQEAIALRATLKFMKKHFECEQQAASSEDSLNKKRQSISAQIVKLQECNKRLQSLQNSNPGLTTANQKLRAENVELKTALAHNSGWKDSLGTPTWLLAGLTFLFAIPFILTLSGTIPFFIAPALLYSLVSIPPALLLLTTLGMGIAAIVYTVKASSNESALKSNLQTIEKNQNAMGRNSQSLKTLQTVTIPNLEAQIKKDEALRDRLISSIKDSKERAAEALKQAREIETVSLSDSPFISHKKPPKRPETPPSEELDDISDEEESTEEVLSTSA</sequence>
<feature type="region of interest" description="Disordered" evidence="1">
    <location>
        <begin position="73"/>
        <end position="97"/>
    </location>
</feature>
<keyword evidence="2" id="KW-1133">Transmembrane helix</keyword>
<dbReference type="InterPro" id="IPR041357">
    <property type="entry name" value="LegC3_N_Legionellaceae"/>
</dbReference>
<keyword evidence="2" id="KW-0472">Membrane</keyword>
<gene>
    <name evidence="4" type="ORF">Lsha_1542</name>
</gene>
<dbReference type="PATRIC" id="fig|1122169.6.peg.1773"/>
<dbReference type="OrthoDB" id="5653644at2"/>
<accession>A0A0W0YVC3</accession>
<dbReference type="eggNOG" id="COG1196">
    <property type="taxonomic scope" value="Bacteria"/>
</dbReference>
<evidence type="ECO:0000259" key="3">
    <source>
        <dbReference type="Pfam" id="PF18654"/>
    </source>
</evidence>
<feature type="region of interest" description="Disordered" evidence="1">
    <location>
        <begin position="195"/>
        <end position="222"/>
    </location>
</feature>
<feature type="compositionally biased region" description="Acidic residues" evidence="1">
    <location>
        <begin position="532"/>
        <end position="547"/>
    </location>
</feature>
<proteinExistence type="predicted"/>
<feature type="domain" description="LegC3 N-terminal Legionellaceae" evidence="3">
    <location>
        <begin position="1"/>
        <end position="300"/>
    </location>
</feature>
<dbReference type="Proteomes" id="UP000054600">
    <property type="component" value="Unassembled WGS sequence"/>
</dbReference>
<keyword evidence="5" id="KW-1185">Reference proteome</keyword>
<evidence type="ECO:0000256" key="1">
    <source>
        <dbReference type="SAM" id="MobiDB-lite"/>
    </source>
</evidence>
<feature type="compositionally biased region" description="Basic and acidic residues" evidence="1">
    <location>
        <begin position="75"/>
        <end position="85"/>
    </location>
</feature>
<dbReference type="EMBL" id="LNYW01000043">
    <property type="protein sequence ID" value="KTD60825.1"/>
    <property type="molecule type" value="Genomic_DNA"/>
</dbReference>
<feature type="transmembrane region" description="Helical" evidence="2">
    <location>
        <begin position="375"/>
        <end position="405"/>
    </location>
</feature>
<dbReference type="RefSeq" id="WP_018578122.1">
    <property type="nucleotide sequence ID" value="NZ_KB892426.1"/>
</dbReference>
<evidence type="ECO:0000313" key="4">
    <source>
        <dbReference type="EMBL" id="KTD60825.1"/>
    </source>
</evidence>
<dbReference type="Pfam" id="PF18654">
    <property type="entry name" value="LegC3_N"/>
    <property type="match status" value="1"/>
</dbReference>
<name>A0A0W0YVC3_9GAMM</name>